<dbReference type="CDD" id="cd03394">
    <property type="entry name" value="PAP2_like_5"/>
    <property type="match status" value="1"/>
</dbReference>
<protein>
    <recommendedName>
        <fullName evidence="2">Phosphatidic acid phosphatase type 2/haloperoxidase domain-containing protein</fullName>
    </recommendedName>
</protein>
<dbReference type="AlphaFoldDB" id="A0A5J4QL59"/>
<keyword evidence="1" id="KW-1133">Transmembrane helix</keyword>
<reference evidence="3" key="1">
    <citation type="submission" date="2019-03" db="EMBL/GenBank/DDBJ databases">
        <title>Single cell metagenomics reveals metabolic interactions within the superorganism composed of flagellate Streblomastix strix and complex community of Bacteroidetes bacteria on its surface.</title>
        <authorList>
            <person name="Treitli S.C."/>
            <person name="Kolisko M."/>
            <person name="Husnik F."/>
            <person name="Keeling P."/>
            <person name="Hampl V."/>
        </authorList>
    </citation>
    <scope>NUCLEOTIDE SEQUENCE</scope>
    <source>
        <strain evidence="3">STM</strain>
    </source>
</reference>
<dbReference type="EMBL" id="SNRY01003098">
    <property type="protein sequence ID" value="KAA6322232.1"/>
    <property type="molecule type" value="Genomic_DNA"/>
</dbReference>
<dbReference type="InterPro" id="IPR000326">
    <property type="entry name" value="PAP2/HPO"/>
</dbReference>
<dbReference type="SMART" id="SM00014">
    <property type="entry name" value="acidPPc"/>
    <property type="match status" value="1"/>
</dbReference>
<accession>A0A5J4QL59</accession>
<dbReference type="InterPro" id="IPR036938">
    <property type="entry name" value="PAP2/HPO_sf"/>
</dbReference>
<dbReference type="SUPFAM" id="SSF48317">
    <property type="entry name" value="Acid phosphatase/Vanadium-dependent haloperoxidase"/>
    <property type="match status" value="1"/>
</dbReference>
<evidence type="ECO:0000259" key="2">
    <source>
        <dbReference type="SMART" id="SM00014"/>
    </source>
</evidence>
<proteinExistence type="predicted"/>
<name>A0A5J4QL59_9ZZZZ</name>
<evidence type="ECO:0000256" key="1">
    <source>
        <dbReference type="SAM" id="Phobius"/>
    </source>
</evidence>
<sequence length="265" mass="30013">MRLIKIAVFLILTLLFVCFVCKAQDCDVEKENDGDKSKIQENIYDVDSFYKISYKELIVPSALIVYGITETILADKYQLLNYKFAQGMANHGKIAIDDITRYVPAISVYALNIAGIQGRHNLLDRTMILGLSGLFTGTITNTLKYTFEVERPDKSAMNSFPSGHTAIAFMGAEFLRKEYEDVSVWYGIAGYTVAIGTGMLRIYNNKHWFSDVIVGASIGMLSTKLAYWTYPFLRWQFNKKCMGERIFFCPYYNGKQGGISCSIQL</sequence>
<comment type="caution">
    <text evidence="3">The sequence shown here is derived from an EMBL/GenBank/DDBJ whole genome shotgun (WGS) entry which is preliminary data.</text>
</comment>
<dbReference type="Pfam" id="PF01569">
    <property type="entry name" value="PAP2"/>
    <property type="match status" value="1"/>
</dbReference>
<keyword evidence="1" id="KW-0812">Transmembrane</keyword>
<evidence type="ECO:0000313" key="3">
    <source>
        <dbReference type="EMBL" id="KAA6322232.1"/>
    </source>
</evidence>
<feature type="transmembrane region" description="Helical" evidence="1">
    <location>
        <begin position="208"/>
        <end position="230"/>
    </location>
</feature>
<dbReference type="Gene3D" id="1.20.144.10">
    <property type="entry name" value="Phosphatidic acid phosphatase type 2/haloperoxidase"/>
    <property type="match status" value="1"/>
</dbReference>
<organism evidence="3">
    <name type="scientific">termite gut metagenome</name>
    <dbReference type="NCBI Taxonomy" id="433724"/>
    <lineage>
        <taxon>unclassified sequences</taxon>
        <taxon>metagenomes</taxon>
        <taxon>organismal metagenomes</taxon>
    </lineage>
</organism>
<gene>
    <name evidence="3" type="ORF">EZS27_028204</name>
</gene>
<feature type="domain" description="Phosphatidic acid phosphatase type 2/haloperoxidase" evidence="2">
    <location>
        <begin position="126"/>
        <end position="227"/>
    </location>
</feature>
<keyword evidence="1" id="KW-0472">Membrane</keyword>
<feature type="transmembrane region" description="Helical" evidence="1">
    <location>
        <begin position="184"/>
        <end position="202"/>
    </location>
</feature>